<name>I1BT01_RHIO9</name>
<evidence type="ECO:0000313" key="2">
    <source>
        <dbReference type="Proteomes" id="UP000009138"/>
    </source>
</evidence>
<keyword evidence="2" id="KW-1185">Reference proteome</keyword>
<dbReference type="AlphaFoldDB" id="I1BT01"/>
<reference evidence="1 2" key="1">
    <citation type="journal article" date="2009" name="PLoS Genet.">
        <title>Genomic analysis of the basal lineage fungus Rhizopus oryzae reveals a whole-genome duplication.</title>
        <authorList>
            <person name="Ma L.-J."/>
            <person name="Ibrahim A.S."/>
            <person name="Skory C."/>
            <person name="Grabherr M.G."/>
            <person name="Burger G."/>
            <person name="Butler M."/>
            <person name="Elias M."/>
            <person name="Idnurm A."/>
            <person name="Lang B.F."/>
            <person name="Sone T."/>
            <person name="Abe A."/>
            <person name="Calvo S.E."/>
            <person name="Corrochano L.M."/>
            <person name="Engels R."/>
            <person name="Fu J."/>
            <person name="Hansberg W."/>
            <person name="Kim J.-M."/>
            <person name="Kodira C.D."/>
            <person name="Koehrsen M.J."/>
            <person name="Liu B."/>
            <person name="Miranda-Saavedra D."/>
            <person name="O'Leary S."/>
            <person name="Ortiz-Castellanos L."/>
            <person name="Poulter R."/>
            <person name="Rodriguez-Romero J."/>
            <person name="Ruiz-Herrera J."/>
            <person name="Shen Y.-Q."/>
            <person name="Zeng Q."/>
            <person name="Galagan J."/>
            <person name="Birren B.W."/>
            <person name="Cuomo C.A."/>
            <person name="Wickes B.L."/>
        </authorList>
    </citation>
    <scope>NUCLEOTIDE SEQUENCE [LARGE SCALE GENOMIC DNA]</scope>
    <source>
        <strain evidence="2">RA 99-880 / ATCC MYA-4621 / FGSC 9543 / NRRL 43880</strain>
    </source>
</reference>
<dbReference type="Proteomes" id="UP000009138">
    <property type="component" value="Unassembled WGS sequence"/>
</dbReference>
<accession>I1BT01</accession>
<dbReference type="InParanoid" id="I1BT01"/>
<sequence>MKPTSSIFFKRQTHILAPTEEGSRKIAETNFNPLGSDIAHILKNGITFENDAVKPLPCRALDPTVYLVRL</sequence>
<dbReference type="EMBL" id="CH476733">
    <property type="protein sequence ID" value="EIE79331.1"/>
    <property type="molecule type" value="Genomic_DNA"/>
</dbReference>
<dbReference type="GeneID" id="93611007"/>
<evidence type="ECO:0000313" key="1">
    <source>
        <dbReference type="EMBL" id="EIE79331.1"/>
    </source>
</evidence>
<organism evidence="1 2">
    <name type="scientific">Rhizopus delemar (strain RA 99-880 / ATCC MYA-4621 / FGSC 9543 / NRRL 43880)</name>
    <name type="common">Mucormycosis agent</name>
    <name type="synonym">Rhizopus arrhizus var. delemar</name>
    <dbReference type="NCBI Taxonomy" id="246409"/>
    <lineage>
        <taxon>Eukaryota</taxon>
        <taxon>Fungi</taxon>
        <taxon>Fungi incertae sedis</taxon>
        <taxon>Mucoromycota</taxon>
        <taxon>Mucoromycotina</taxon>
        <taxon>Mucoromycetes</taxon>
        <taxon>Mucorales</taxon>
        <taxon>Mucorineae</taxon>
        <taxon>Rhizopodaceae</taxon>
        <taxon>Rhizopus</taxon>
    </lineage>
</organism>
<gene>
    <name evidence="1" type="ORF">RO3G_04036</name>
</gene>
<dbReference type="RefSeq" id="XP_067514727.1">
    <property type="nucleotide sequence ID" value="XM_067658626.1"/>
</dbReference>
<dbReference type="VEuPathDB" id="FungiDB:RO3G_04036"/>
<protein>
    <submittedName>
        <fullName evidence="1">Uncharacterized protein</fullName>
    </submittedName>
</protein>
<proteinExistence type="predicted"/>